<dbReference type="SUPFAM" id="SSF54403">
    <property type="entry name" value="Cystatin/monellin"/>
    <property type="match status" value="1"/>
</dbReference>
<reference evidence="2" key="1">
    <citation type="submission" date="2019-11" db="EMBL/GenBank/DDBJ databases">
        <authorList>
            <person name="Liu Y."/>
            <person name="Hou J."/>
            <person name="Li T.-Q."/>
            <person name="Guan C.-H."/>
            <person name="Wu X."/>
            <person name="Wu H.-Z."/>
            <person name="Ling F."/>
            <person name="Zhang R."/>
            <person name="Shi X.-G."/>
            <person name="Ren J.-P."/>
            <person name="Chen E.-F."/>
            <person name="Sun J.-M."/>
        </authorList>
    </citation>
    <scope>NUCLEOTIDE SEQUENCE</scope>
    <source>
        <strain evidence="2">Adult_tree_wgs_1</strain>
        <tissue evidence="2">Leaves</tissue>
    </source>
</reference>
<evidence type="ECO:0000256" key="1">
    <source>
        <dbReference type="SAM" id="MobiDB-lite"/>
    </source>
</evidence>
<sequence>MLVFTKPGQEPSVELLRKERERRLMLRWNRMGLLGEEEAKKLEEEDYQRERRLLDRLLEKKQAFDNTPPFSSPKLPTMDQILTEIEEIPATFDEDLINYLLVLFQLTRMLVFTKPGQEPSVEFLRKERERRLMLHWNRMGVLGEEETKKLEEEDYQRERRLLDRLLEKKQAFDSTPPPFSSPKLPTMDQILTEIEELPATFDKHFEVCLVRGIRVLIFPTPDQDSTMELLFEEEERIVILHKSRIALLGEEEAKKLQKEDYDRMNRLLDRQNEEESAESRKPEPTHRPRPDFVELTSTQWRDYERRARESGGFDVGDIPGYAFVPVRPFVLDCRESMERIEGYAKCALDDYNKCNNTKYQIVKALKANIGIGFPGWTYYITFQVKDMAGSGSPTLNFQAIVETFQGQETVKFIAPEL</sequence>
<dbReference type="InterPro" id="IPR006462">
    <property type="entry name" value="MS5"/>
</dbReference>
<dbReference type="Proteomes" id="UP000626092">
    <property type="component" value="Unassembled WGS sequence"/>
</dbReference>
<dbReference type="NCBIfam" id="TIGR01638">
    <property type="entry name" value="Atha_cystat_rel"/>
    <property type="match status" value="1"/>
</dbReference>
<evidence type="ECO:0000313" key="3">
    <source>
        <dbReference type="Proteomes" id="UP000626092"/>
    </source>
</evidence>
<feature type="compositionally biased region" description="Basic and acidic residues" evidence="1">
    <location>
        <begin position="268"/>
        <end position="292"/>
    </location>
</feature>
<name>A0A834FXA0_RHOSS</name>
<gene>
    <name evidence="2" type="ORF">RHSIM_RhsimUnG0120400</name>
</gene>
<proteinExistence type="predicted"/>
<organism evidence="2 3">
    <name type="scientific">Rhododendron simsii</name>
    <name type="common">Sims's rhododendron</name>
    <dbReference type="NCBI Taxonomy" id="118357"/>
    <lineage>
        <taxon>Eukaryota</taxon>
        <taxon>Viridiplantae</taxon>
        <taxon>Streptophyta</taxon>
        <taxon>Embryophyta</taxon>
        <taxon>Tracheophyta</taxon>
        <taxon>Spermatophyta</taxon>
        <taxon>Magnoliopsida</taxon>
        <taxon>eudicotyledons</taxon>
        <taxon>Gunneridae</taxon>
        <taxon>Pentapetalae</taxon>
        <taxon>asterids</taxon>
        <taxon>Ericales</taxon>
        <taxon>Ericaceae</taxon>
        <taxon>Ericoideae</taxon>
        <taxon>Rhodoreae</taxon>
        <taxon>Rhododendron</taxon>
    </lineage>
</organism>
<feature type="region of interest" description="Disordered" evidence="1">
    <location>
        <begin position="268"/>
        <end position="293"/>
    </location>
</feature>
<dbReference type="InterPro" id="IPR006525">
    <property type="entry name" value="Cystatin-related_pln"/>
</dbReference>
<protein>
    <submittedName>
        <fullName evidence="2">Uncharacterized protein</fullName>
    </submittedName>
</protein>
<dbReference type="AlphaFoldDB" id="A0A834FXA0"/>
<dbReference type="OrthoDB" id="1625419at2759"/>
<comment type="caution">
    <text evidence="2">The sequence shown here is derived from an EMBL/GenBank/DDBJ whole genome shotgun (WGS) entry which is preliminary data.</text>
</comment>
<dbReference type="Gene3D" id="3.10.450.10">
    <property type="match status" value="1"/>
</dbReference>
<evidence type="ECO:0000313" key="2">
    <source>
        <dbReference type="EMBL" id="KAF7113543.1"/>
    </source>
</evidence>
<dbReference type="PANTHER" id="PTHR31260:SF28">
    <property type="entry name" value="CYSTATIN DOMAIN PROTEIN"/>
    <property type="match status" value="1"/>
</dbReference>
<dbReference type="InterPro" id="IPR046350">
    <property type="entry name" value="Cystatin_sf"/>
</dbReference>
<dbReference type="PANTHER" id="PTHR31260">
    <property type="entry name" value="CYSTATIN/MONELLIN SUPERFAMILY PROTEIN"/>
    <property type="match status" value="1"/>
</dbReference>
<keyword evidence="3" id="KW-1185">Reference proteome</keyword>
<accession>A0A834FXA0</accession>
<dbReference type="EMBL" id="WJXA01000277">
    <property type="protein sequence ID" value="KAF7113543.1"/>
    <property type="molecule type" value="Genomic_DNA"/>
</dbReference>